<reference evidence="2" key="1">
    <citation type="journal article" date="2023" name="G3 (Bethesda)">
        <title>A reference genome for the long-term kleptoplast-retaining sea slug Elysia crispata morphotype clarki.</title>
        <authorList>
            <person name="Eastman K.E."/>
            <person name="Pendleton A.L."/>
            <person name="Shaikh M.A."/>
            <person name="Suttiyut T."/>
            <person name="Ogas R."/>
            <person name="Tomko P."/>
            <person name="Gavelis G."/>
            <person name="Widhalm J.R."/>
            <person name="Wisecaver J.H."/>
        </authorList>
    </citation>
    <scope>NUCLEOTIDE SEQUENCE</scope>
    <source>
        <strain evidence="2">ECLA1</strain>
    </source>
</reference>
<dbReference type="AlphaFoldDB" id="A0AAE0ZLR8"/>
<evidence type="ECO:0000313" key="2">
    <source>
        <dbReference type="EMBL" id="KAK3771487.1"/>
    </source>
</evidence>
<dbReference type="EMBL" id="JAWDGP010003737">
    <property type="protein sequence ID" value="KAK3771487.1"/>
    <property type="molecule type" value="Genomic_DNA"/>
</dbReference>
<accession>A0AAE0ZLR8</accession>
<feature type="region of interest" description="Disordered" evidence="1">
    <location>
        <begin position="25"/>
        <end position="51"/>
    </location>
</feature>
<sequence length="113" mass="12823">MKWASIKHPRKIDLTNAAEIDVRYSGMPGQGRQEHGITGRGGNQPTVSAPTYHGSLVQSQLSQSCTHDLISPEALRRKVRYESDNHVRTRRYRYNLEAQRKPELTGCTRHLLG</sequence>
<dbReference type="Proteomes" id="UP001283361">
    <property type="component" value="Unassembled WGS sequence"/>
</dbReference>
<keyword evidence="3" id="KW-1185">Reference proteome</keyword>
<protein>
    <submittedName>
        <fullName evidence="2">Uncharacterized protein</fullName>
    </submittedName>
</protein>
<name>A0AAE0ZLR8_9GAST</name>
<organism evidence="2 3">
    <name type="scientific">Elysia crispata</name>
    <name type="common">lettuce slug</name>
    <dbReference type="NCBI Taxonomy" id="231223"/>
    <lineage>
        <taxon>Eukaryota</taxon>
        <taxon>Metazoa</taxon>
        <taxon>Spiralia</taxon>
        <taxon>Lophotrochozoa</taxon>
        <taxon>Mollusca</taxon>
        <taxon>Gastropoda</taxon>
        <taxon>Heterobranchia</taxon>
        <taxon>Euthyneura</taxon>
        <taxon>Panpulmonata</taxon>
        <taxon>Sacoglossa</taxon>
        <taxon>Placobranchoidea</taxon>
        <taxon>Plakobranchidae</taxon>
        <taxon>Elysia</taxon>
    </lineage>
</organism>
<comment type="caution">
    <text evidence="2">The sequence shown here is derived from an EMBL/GenBank/DDBJ whole genome shotgun (WGS) entry which is preliminary data.</text>
</comment>
<gene>
    <name evidence="2" type="ORF">RRG08_065416</name>
</gene>
<evidence type="ECO:0000313" key="3">
    <source>
        <dbReference type="Proteomes" id="UP001283361"/>
    </source>
</evidence>
<evidence type="ECO:0000256" key="1">
    <source>
        <dbReference type="SAM" id="MobiDB-lite"/>
    </source>
</evidence>
<proteinExistence type="predicted"/>